<gene>
    <name evidence="5" type="primary">rplY</name>
    <name evidence="5" type="synonym">ctc</name>
    <name evidence="8" type="ORF">SFMTTN_3225</name>
</gene>
<evidence type="ECO:0000259" key="6">
    <source>
        <dbReference type="Pfam" id="PF01386"/>
    </source>
</evidence>
<feature type="domain" description="Large ribosomal subunit protein bL25 L25" evidence="6">
    <location>
        <begin position="5"/>
        <end position="90"/>
    </location>
</feature>
<evidence type="ECO:0000256" key="4">
    <source>
        <dbReference type="ARBA" id="ARBA00023274"/>
    </source>
</evidence>
<reference evidence="8 9" key="1">
    <citation type="journal article" date="2019" name="Front. Microbiol.">
        <title>Genomes of Neutrophilic Sulfur-Oxidizing Chemolithoautotrophs Representing 9 Proteobacterial Species From 8 Genera.</title>
        <authorList>
            <person name="Watanabe T."/>
            <person name="Kojima H."/>
            <person name="Umezawa K."/>
            <person name="Hori C."/>
            <person name="Takasuka T.E."/>
            <person name="Kato Y."/>
            <person name="Fukui M."/>
        </authorList>
    </citation>
    <scope>NUCLEOTIDE SEQUENCE [LARGE SCALE GENOMIC DNA]</scope>
    <source>
        <strain evidence="8 9">TTN</strain>
    </source>
</reference>
<dbReference type="InterPro" id="IPR020055">
    <property type="entry name" value="Ribosomal_bL25_short"/>
</dbReference>
<dbReference type="Pfam" id="PF14693">
    <property type="entry name" value="Ribosomal_TL5_C"/>
    <property type="match status" value="1"/>
</dbReference>
<keyword evidence="1 5" id="KW-0699">rRNA-binding</keyword>
<keyword evidence="4 5" id="KW-0687">Ribonucleoprotein</keyword>
<dbReference type="GO" id="GO:0008097">
    <property type="term" value="F:5S rRNA binding"/>
    <property type="evidence" value="ECO:0007669"/>
    <property type="project" value="InterPro"/>
</dbReference>
<dbReference type="AlphaFoldDB" id="A0A401JHB9"/>
<dbReference type="PANTHER" id="PTHR33284:SF1">
    <property type="entry name" value="RIBOSOMAL PROTEIN L25_GLN-TRNA SYNTHETASE, ANTI-CODON-BINDING DOMAIN-CONTAINING PROTEIN"/>
    <property type="match status" value="1"/>
</dbReference>
<dbReference type="InterPro" id="IPR011035">
    <property type="entry name" value="Ribosomal_bL25/Gln-tRNA_synth"/>
</dbReference>
<comment type="similarity">
    <text evidence="5">Belongs to the bacterial ribosomal protein bL25 family. CTC subfamily.</text>
</comment>
<dbReference type="InterPro" id="IPR037121">
    <property type="entry name" value="Ribosomal_bL25_C"/>
</dbReference>
<proteinExistence type="inferred from homology"/>
<sequence length="210" mass="22496">MEVIANKRDVQGKGASRRLRRQGKTPGVVYGAGKEAVNIELDHNALFHALKREAFHASILTLAIDGAKEAVLLRDYIMHPFRMEVQHIDFQRVDKAQKIHVKVPLHFVNADIAPGVKLASGVVTHIMTDLDVSCLADNLPEFIEVDLADLQAGHSIHLSQLKLPEGVEIASHKGDDAAVVTIVIPRGAVAEDAAEAESAPAAPAAVPPAA</sequence>
<dbReference type="GO" id="GO:0006412">
    <property type="term" value="P:translation"/>
    <property type="evidence" value="ECO:0007669"/>
    <property type="project" value="UniProtKB-UniRule"/>
</dbReference>
<dbReference type="InterPro" id="IPR020057">
    <property type="entry name" value="Ribosomal_bL25_b-dom"/>
</dbReference>
<dbReference type="Pfam" id="PF01386">
    <property type="entry name" value="Ribosomal_L25p"/>
    <property type="match status" value="1"/>
</dbReference>
<dbReference type="Gene3D" id="2.40.240.10">
    <property type="entry name" value="Ribosomal Protein L25, Chain P"/>
    <property type="match status" value="1"/>
</dbReference>
<evidence type="ECO:0000313" key="9">
    <source>
        <dbReference type="Proteomes" id="UP000286806"/>
    </source>
</evidence>
<accession>A0A401JHB9</accession>
<feature type="domain" description="Large ribosomal subunit protein bL25 beta" evidence="7">
    <location>
        <begin position="98"/>
        <end position="186"/>
    </location>
</feature>
<dbReference type="CDD" id="cd00495">
    <property type="entry name" value="Ribosomal_L25_TL5_CTC"/>
    <property type="match status" value="1"/>
</dbReference>
<dbReference type="NCBIfam" id="TIGR00731">
    <property type="entry name" value="bL25_bact_ctc"/>
    <property type="match status" value="1"/>
</dbReference>
<comment type="function">
    <text evidence="5">This is one of the proteins that binds to the 5S RNA in the ribosome where it forms part of the central protuberance.</text>
</comment>
<evidence type="ECO:0000256" key="3">
    <source>
        <dbReference type="ARBA" id="ARBA00022980"/>
    </source>
</evidence>
<dbReference type="InterPro" id="IPR001021">
    <property type="entry name" value="Ribosomal_bL25_long"/>
</dbReference>
<dbReference type="InterPro" id="IPR020930">
    <property type="entry name" value="Ribosomal_uL5_bac-type"/>
</dbReference>
<comment type="subunit">
    <text evidence="5">Part of the 50S ribosomal subunit; part of the 5S rRNA/L5/L18/L25 subcomplex. Contacts the 5S rRNA. Binds to the 5S rRNA independently of L5 and L18.</text>
</comment>
<evidence type="ECO:0000256" key="5">
    <source>
        <dbReference type="HAMAP-Rule" id="MF_01334"/>
    </source>
</evidence>
<keyword evidence="2 5" id="KW-0694">RNA-binding</keyword>
<dbReference type="EMBL" id="BGOW01000039">
    <property type="protein sequence ID" value="GBL47389.1"/>
    <property type="molecule type" value="Genomic_DNA"/>
</dbReference>
<dbReference type="NCBIfam" id="NF004128">
    <property type="entry name" value="PRK05618.1-2"/>
    <property type="match status" value="1"/>
</dbReference>
<comment type="caution">
    <text evidence="8">The sequence shown here is derived from an EMBL/GenBank/DDBJ whole genome shotgun (WGS) entry which is preliminary data.</text>
</comment>
<keyword evidence="3 5" id="KW-0689">Ribosomal protein</keyword>
<dbReference type="Gene3D" id="2.170.120.20">
    <property type="entry name" value="Ribosomal protein L25, beta domain"/>
    <property type="match status" value="1"/>
</dbReference>
<evidence type="ECO:0000256" key="2">
    <source>
        <dbReference type="ARBA" id="ARBA00022884"/>
    </source>
</evidence>
<dbReference type="PANTHER" id="PTHR33284">
    <property type="entry name" value="RIBOSOMAL PROTEIN L25/GLN-TRNA SYNTHETASE, ANTI-CODON-BINDING DOMAIN-CONTAINING PROTEIN"/>
    <property type="match status" value="1"/>
</dbReference>
<dbReference type="RefSeq" id="WP_124706146.1">
    <property type="nucleotide sequence ID" value="NZ_BGOW01000039.1"/>
</dbReference>
<dbReference type="HAMAP" id="MF_01336">
    <property type="entry name" value="Ribosomal_bL25"/>
    <property type="match status" value="1"/>
</dbReference>
<dbReference type="Proteomes" id="UP000286806">
    <property type="component" value="Unassembled WGS sequence"/>
</dbReference>
<dbReference type="InterPro" id="IPR020056">
    <property type="entry name" value="Rbsml_bL25/Gln-tRNA_synth_N"/>
</dbReference>
<dbReference type="InterPro" id="IPR029751">
    <property type="entry name" value="Ribosomal_L25_dom"/>
</dbReference>
<dbReference type="GO" id="GO:0003735">
    <property type="term" value="F:structural constituent of ribosome"/>
    <property type="evidence" value="ECO:0007669"/>
    <property type="project" value="InterPro"/>
</dbReference>
<evidence type="ECO:0000313" key="8">
    <source>
        <dbReference type="EMBL" id="GBL47389.1"/>
    </source>
</evidence>
<keyword evidence="9" id="KW-1185">Reference proteome</keyword>
<dbReference type="NCBIfam" id="NF004612">
    <property type="entry name" value="PRK05943.1"/>
    <property type="match status" value="1"/>
</dbReference>
<evidence type="ECO:0000259" key="7">
    <source>
        <dbReference type="Pfam" id="PF14693"/>
    </source>
</evidence>
<protein>
    <recommendedName>
        <fullName evidence="5">Large ribosomal subunit protein bL25</fullName>
    </recommendedName>
    <alternativeName>
        <fullName evidence="5">General stress protein CTC</fullName>
    </alternativeName>
</protein>
<dbReference type="NCBIfam" id="NF004130">
    <property type="entry name" value="PRK05618.1-5"/>
    <property type="match status" value="1"/>
</dbReference>
<organism evidence="8 9">
    <name type="scientific">Sulfuriferula multivorans</name>
    <dbReference type="NCBI Taxonomy" id="1559896"/>
    <lineage>
        <taxon>Bacteria</taxon>
        <taxon>Pseudomonadati</taxon>
        <taxon>Pseudomonadota</taxon>
        <taxon>Betaproteobacteria</taxon>
        <taxon>Nitrosomonadales</taxon>
        <taxon>Sulfuricellaceae</taxon>
        <taxon>Sulfuriferula</taxon>
    </lineage>
</organism>
<dbReference type="HAMAP" id="MF_01334">
    <property type="entry name" value="Ribosomal_bL25_CTC"/>
    <property type="match status" value="1"/>
</dbReference>
<evidence type="ECO:0000256" key="1">
    <source>
        <dbReference type="ARBA" id="ARBA00022730"/>
    </source>
</evidence>
<dbReference type="SUPFAM" id="SSF50715">
    <property type="entry name" value="Ribosomal protein L25-like"/>
    <property type="match status" value="1"/>
</dbReference>
<dbReference type="OrthoDB" id="9806411at2"/>
<name>A0A401JHB9_9PROT</name>
<dbReference type="GO" id="GO:0022625">
    <property type="term" value="C:cytosolic large ribosomal subunit"/>
    <property type="evidence" value="ECO:0007669"/>
    <property type="project" value="TreeGrafter"/>
</dbReference>